<comment type="cofactor">
    <cofactor evidence="15">
        <name>Mg(2+)</name>
        <dbReference type="ChEBI" id="CHEBI:18420"/>
    </cofactor>
    <text evidence="15">Binds 1 Mg(2+) ion per subunit.</text>
</comment>
<evidence type="ECO:0000256" key="6">
    <source>
        <dbReference type="ARBA" id="ARBA00022806"/>
    </source>
</evidence>
<comment type="catalytic activity">
    <reaction evidence="14 15">
        <text>ATP + H2O = ADP + phosphate + H(+)</text>
        <dbReference type="Rhea" id="RHEA:13065"/>
        <dbReference type="ChEBI" id="CHEBI:15377"/>
        <dbReference type="ChEBI" id="CHEBI:15378"/>
        <dbReference type="ChEBI" id="CHEBI:30616"/>
        <dbReference type="ChEBI" id="CHEBI:43474"/>
        <dbReference type="ChEBI" id="CHEBI:456216"/>
        <dbReference type="EC" id="5.6.2.4"/>
    </reaction>
</comment>
<comment type="miscellaneous">
    <text evidence="15">In the RecBCD complex, RecB has a slow 3'-5' helicase, an exonuclease activity and loads RecA onto ssDNA, RecD has a fast 5'-3' helicase activity, while RecC stimulates the ATPase and processivity of the RecB helicase and contributes to recognition of the Chi site.</text>
</comment>
<keyword evidence="4 15" id="KW-0227">DNA damage</keyword>
<evidence type="ECO:0000256" key="12">
    <source>
        <dbReference type="ARBA" id="ARBA00023235"/>
    </source>
</evidence>
<feature type="binding site" evidence="15">
    <location>
        <position position="1226"/>
    </location>
    <ligand>
        <name>Mg(2+)</name>
        <dbReference type="ChEBI" id="CHEBI:18420"/>
    </ligand>
</feature>
<dbReference type="SUPFAM" id="SSF52980">
    <property type="entry name" value="Restriction endonuclease-like"/>
    <property type="match status" value="1"/>
</dbReference>
<evidence type="ECO:0000313" key="21">
    <source>
        <dbReference type="Proteomes" id="UP000239007"/>
    </source>
</evidence>
<protein>
    <recommendedName>
        <fullName evidence="15">RecBCD enzyme subunit RecB</fullName>
        <ecNumber evidence="15">3.1.11.5</ecNumber>
        <ecNumber evidence="15">5.6.2.4</ecNumber>
    </recommendedName>
    <alternativeName>
        <fullName evidence="15">DNA 3'-5' helicase subunit RecB</fullName>
    </alternativeName>
    <alternativeName>
        <fullName evidence="15">Exonuclease V subunit RecB</fullName>
        <shortName evidence="15">ExoV subunit RecB</shortName>
    </alternativeName>
    <alternativeName>
        <fullName evidence="15">Helicase/nuclease RecBCD subunit RecB</fullName>
    </alternativeName>
</protein>
<dbReference type="Gene3D" id="3.40.50.300">
    <property type="entry name" value="P-loop containing nucleotide triphosphate hydrolases"/>
    <property type="match status" value="2"/>
</dbReference>
<comment type="caution">
    <text evidence="20">The sequence shown here is derived from an EMBL/GenBank/DDBJ whole genome shotgun (WGS) entry which is preliminary data.</text>
</comment>
<evidence type="ECO:0000256" key="4">
    <source>
        <dbReference type="ARBA" id="ARBA00022763"/>
    </source>
</evidence>
<dbReference type="EMBL" id="MSCH01000003">
    <property type="protein sequence ID" value="PQJ54332.1"/>
    <property type="molecule type" value="Genomic_DNA"/>
</dbReference>
<dbReference type="CDD" id="cd22352">
    <property type="entry name" value="RecB_C-like"/>
    <property type="match status" value="1"/>
</dbReference>
<evidence type="ECO:0000256" key="9">
    <source>
        <dbReference type="ARBA" id="ARBA00022842"/>
    </source>
</evidence>
<dbReference type="GO" id="GO:0003677">
    <property type="term" value="F:DNA binding"/>
    <property type="evidence" value="ECO:0007669"/>
    <property type="project" value="UniProtKB-UniRule"/>
</dbReference>
<gene>
    <name evidence="15" type="primary">recB</name>
    <name evidence="20" type="ORF">BTO11_12150</name>
</gene>
<keyword evidence="5 15" id="KW-0378">Hydrolase</keyword>
<dbReference type="GO" id="GO:0000287">
    <property type="term" value="F:magnesium ion binding"/>
    <property type="evidence" value="ECO:0007669"/>
    <property type="project" value="UniProtKB-UniRule"/>
</dbReference>
<dbReference type="Gene3D" id="3.90.320.10">
    <property type="match status" value="1"/>
</dbReference>
<dbReference type="PROSITE" id="PS51198">
    <property type="entry name" value="UVRD_HELICASE_ATP_BIND"/>
    <property type="match status" value="1"/>
</dbReference>
<dbReference type="PANTHER" id="PTHR11070:SF23">
    <property type="entry name" value="RECBCD ENZYME SUBUNIT RECB"/>
    <property type="match status" value="1"/>
</dbReference>
<keyword evidence="1 15" id="KW-0540">Nuclease</keyword>
<dbReference type="InterPro" id="IPR011335">
    <property type="entry name" value="Restrct_endonuc-II-like"/>
</dbReference>
<keyword evidence="21" id="KW-1185">Reference proteome</keyword>
<dbReference type="HAMAP" id="MF_01485">
    <property type="entry name" value="RecB"/>
    <property type="match status" value="1"/>
</dbReference>
<comment type="similarity">
    <text evidence="15">Belongs to the helicase family. UvrD subfamily.</text>
</comment>
<keyword evidence="7 15" id="KW-0269">Exonuclease</keyword>
<dbReference type="Pfam" id="PF12705">
    <property type="entry name" value="PDDEXK_1"/>
    <property type="match status" value="1"/>
</dbReference>
<evidence type="ECO:0000256" key="11">
    <source>
        <dbReference type="ARBA" id="ARBA00023204"/>
    </source>
</evidence>
<evidence type="ECO:0000256" key="17">
    <source>
        <dbReference type="SAM" id="MobiDB-lite"/>
    </source>
</evidence>
<dbReference type="Pfam" id="PF13361">
    <property type="entry name" value="UvrD_C"/>
    <property type="match status" value="1"/>
</dbReference>
<dbReference type="Gene3D" id="1.10.3170.10">
    <property type="entry name" value="Recbcd, chain B, domain 2"/>
    <property type="match status" value="1"/>
</dbReference>
<comment type="domain">
    <text evidence="15">The N-terminal DNA-binding domain is a ssDNA-dependent ATPase and has ATP-dependent 3'-5' helicase function. This domain interacts with RecC.</text>
</comment>
<dbReference type="InterPro" id="IPR014017">
    <property type="entry name" value="DNA_helicase_UvrD-like_C"/>
</dbReference>
<dbReference type="InterPro" id="IPR027417">
    <property type="entry name" value="P-loop_NTPase"/>
</dbReference>
<feature type="active site" description="For nuclease activity" evidence="15">
    <location>
        <position position="1239"/>
    </location>
</feature>
<dbReference type="InterPro" id="IPR000212">
    <property type="entry name" value="DNA_helicase_UvrD/REP"/>
</dbReference>
<evidence type="ECO:0000256" key="16">
    <source>
        <dbReference type="PROSITE-ProRule" id="PRU00560"/>
    </source>
</evidence>
<keyword evidence="10 15" id="KW-0238">DNA-binding</keyword>
<comment type="subunit">
    <text evidence="15">Heterotrimer of RecB, RecC and RecD. All subunits contribute to DNA-binding. Interacts with RecA.</text>
</comment>
<dbReference type="Gene3D" id="1.10.486.10">
    <property type="entry name" value="PCRA, domain 4"/>
    <property type="match status" value="1"/>
</dbReference>
<evidence type="ECO:0000256" key="3">
    <source>
        <dbReference type="ARBA" id="ARBA00022741"/>
    </source>
</evidence>
<dbReference type="GO" id="GO:0009338">
    <property type="term" value="C:exodeoxyribonuclease V complex"/>
    <property type="evidence" value="ECO:0007669"/>
    <property type="project" value="TreeGrafter"/>
</dbReference>
<feature type="domain" description="UvrD-like helicase C-terminal" evidence="19">
    <location>
        <begin position="551"/>
        <end position="828"/>
    </location>
</feature>
<dbReference type="Pfam" id="PF00580">
    <property type="entry name" value="UvrD-helicase"/>
    <property type="match status" value="1"/>
</dbReference>
<dbReference type="GO" id="GO:0000724">
    <property type="term" value="P:double-strand break repair via homologous recombination"/>
    <property type="evidence" value="ECO:0007669"/>
    <property type="project" value="UniProtKB-UniRule"/>
</dbReference>
<dbReference type="EC" id="5.6.2.4" evidence="15"/>
<feature type="region of interest" description="Nuclease activity, interacts with RecD and RecA" evidence="15">
    <location>
        <begin position="1003"/>
        <end position="1405"/>
    </location>
</feature>
<sequence>MNILNPLTIPLDQNALIEASAGTGKTYTITTLYLRALLGLVDGQPNLRPKSIEQILVVTFTEAATQEIRDRVRKKLLEAQQVLLSKALYEPESGSNDFDSNFYSNWDSNLVELLKTFVVRWIDASASLSPSVSTEKDKEQADSELEQKQQAILYAYHRLQNAITLIDEASIFTIHGFCHRCIKQFAFETNSSFEQKFEMDNKPVLQGALYDFWRKFVVGLNGAEFSWFQQNWRTPDVLYKDIASVLGKSIVLTPQVNEQTYRALMDDYQSLIVTLKQQWQKADFSKILLDAQLKKTGKIYKRIPLLTEFMQSDDWFPPFLKDDDWSLWGTDSLNNSKNYTAKAEPLNHPISQVIDKLAQVEHELKNGGFQSYWLTLAKGYIEQRAQQIKNEQQIINPDDLLTQLLSAINPDSGAGDSEKNNNDLLLNAIRTKYPIAFIDEFQDTDPVQYGIFNAIYNSDVVESTPDNGSSELLQVPSNMILIGDPKQAIYKFRGADIFTYIQAKQDLPETQHYTLATNWRSHPNLINAVNQVFVQSEEGFKQKEIPFEVVSAGQSPSNRLVSNGVDDNQLMFCHLLPDTATSDKIGFKGPEAEGLLAKWCAAQIQTTLLEASENKTYIDKSGKTRAVQANDICVLVRNRNQAGLIKRTLAQLNIRSVFISRDNIFKTALAKDLLRLLMAINSPFNEQKVRAACATRFFGYDVEQLFALQHDPILWQQHLEWFYNAHQTWAYGQISSAIEYIILQADTLSNWQLLEPTEYERLITDQRHLSELIQQQSVKHAGVEKLLHWFEQQVISEDNWSDATDDQQLRLESDSNLVQIATLHASKGLEYPIVYLPFVCEFKAAKSAIYTSNKTNELTNKQGLTYRVDNRKQELQQAEGERLAEDLRLLYVAMTRPIYKLVIGVFNLLDGYKRLVLDNTGIGQLLLGELATDQKPSNDLIQQTCERFVSTENSQGTCFTYSSLAEDLLVTQFNQAKHAGVNLQNDHNAQLQFIPFTGDVKDNWKMLSYSSLVAGAHHLDNTKVLETDKIATVSIAQEQLNDIWVAGLSDEQASVAFVTSATLAKSEPELKPEPELNRFSFPKGANAGTCLHWILENVNFQQPIAEQADVVESGLTRYGIDTLWLSVAVEWMQQVINCSLTEQISNATVTHNQVEVGNQISWSLADINQANCLVEMEFYFNFNRLNSEVICNALRMMGLKFVHFGHFLENDAEPAGLSGIVKGFIDLTVHHQGKYYVVDYKSNFLGDDFASYTQANLAVSMSDHHYEIQALIYTLALHRWLKTRLQDYDYNLHVGGAMYLFLRGMNDKDTEQDQTGVYTMNIKQDVIEYLDSALNDEGENSVKSITVDRAANTAGNISAENITTAKTTEAVDVQIDSAPKENAPTETVPAEAETKAVPQMGFDFD</sequence>
<dbReference type="InterPro" id="IPR014016">
    <property type="entry name" value="UvrD-like_ATP-bd"/>
</dbReference>
<dbReference type="GO" id="GO:0005829">
    <property type="term" value="C:cytosol"/>
    <property type="evidence" value="ECO:0007669"/>
    <property type="project" value="TreeGrafter"/>
</dbReference>
<evidence type="ECO:0000259" key="18">
    <source>
        <dbReference type="PROSITE" id="PS51198"/>
    </source>
</evidence>
<dbReference type="NCBIfam" id="TIGR00609">
    <property type="entry name" value="recB"/>
    <property type="match status" value="1"/>
</dbReference>
<feature type="region of interest" description="Disordered" evidence="17">
    <location>
        <begin position="1379"/>
        <end position="1405"/>
    </location>
</feature>
<comment type="domain">
    <text evidence="15">The C-terminal domain has nuclease activity and interacts with RecD. It interacts with RecA, facilitating its loading onto ssDNA.</text>
</comment>
<feature type="binding site" evidence="15">
    <location>
        <position position="1239"/>
    </location>
    <ligand>
        <name>Mg(2+)</name>
        <dbReference type="ChEBI" id="CHEBI:18420"/>
    </ligand>
</feature>
<dbReference type="OrthoDB" id="9810135at2"/>
<evidence type="ECO:0000313" key="20">
    <source>
        <dbReference type="EMBL" id="PQJ54332.1"/>
    </source>
</evidence>
<dbReference type="GO" id="GO:0005524">
    <property type="term" value="F:ATP binding"/>
    <property type="evidence" value="ECO:0007669"/>
    <property type="project" value="UniProtKB-UniRule"/>
</dbReference>
<dbReference type="InterPro" id="IPR011604">
    <property type="entry name" value="PDDEXK-like_dom_sf"/>
</dbReference>
<dbReference type="GO" id="GO:0043138">
    <property type="term" value="F:3'-5' DNA helicase activity"/>
    <property type="evidence" value="ECO:0007669"/>
    <property type="project" value="UniProtKB-UniRule"/>
</dbReference>
<comment type="function">
    <text evidence="15">A helicase/nuclease that prepares dsDNA breaks (DSB) for recombinational DNA repair. Binds to DSBs and unwinds DNA via a highly rapid and processive ATP-dependent bidirectional helicase activity. Unwinds dsDNA until it encounters a Chi (crossover hotspot instigator) sequence from the 3' direction. Cuts ssDNA a few nucleotides 3' to the Chi site. The properties and activities of the enzyme are changed at Chi. The Chi-altered holoenzyme produces a long 3'-ssDNA overhang and facilitates RecA-binding to the ssDNA for homologous DNA recombination and repair. Holoenzyme degrades any linearized DNA that is unable to undergo homologous recombination. In the holoenzyme this subunit contributes ATPase, 3'-5' helicase, exonuclease activity and loads RecA onto ssDNA.</text>
</comment>
<dbReference type="SUPFAM" id="SSF52540">
    <property type="entry name" value="P-loop containing nucleoside triphosphate hydrolases"/>
    <property type="match status" value="1"/>
</dbReference>
<keyword evidence="11 15" id="KW-0234">DNA repair</keyword>
<accession>A0A2S7UXW7</accession>
<evidence type="ECO:0000256" key="8">
    <source>
        <dbReference type="ARBA" id="ARBA00022840"/>
    </source>
</evidence>
<evidence type="ECO:0000256" key="7">
    <source>
        <dbReference type="ARBA" id="ARBA00022839"/>
    </source>
</evidence>
<keyword evidence="9 15" id="KW-0460">Magnesium</keyword>
<feature type="binding site" evidence="16">
    <location>
        <begin position="19"/>
        <end position="26"/>
    </location>
    <ligand>
        <name>ATP</name>
        <dbReference type="ChEBI" id="CHEBI:30616"/>
    </ligand>
</feature>
<comment type="catalytic activity">
    <reaction evidence="15">
        <text>Exonucleolytic cleavage (in the presence of ATP) in either 5'- to 3'- or 3'- to 5'-direction to yield 5'-phosphooligonucleotides.</text>
        <dbReference type="EC" id="3.1.11.5"/>
    </reaction>
</comment>
<evidence type="ECO:0000256" key="14">
    <source>
        <dbReference type="ARBA" id="ARBA00048988"/>
    </source>
</evidence>
<reference evidence="20 21" key="1">
    <citation type="submission" date="2016-12" db="EMBL/GenBank/DDBJ databases">
        <title>Diversity of luminous bacteria.</title>
        <authorList>
            <person name="Yoshizawa S."/>
            <person name="Kogure K."/>
        </authorList>
    </citation>
    <scope>NUCLEOTIDE SEQUENCE [LARGE SCALE GENOMIC DNA]</scope>
    <source>
        <strain evidence="20 21">SA4-48</strain>
    </source>
</reference>
<dbReference type="GO" id="GO:0016887">
    <property type="term" value="F:ATP hydrolysis activity"/>
    <property type="evidence" value="ECO:0007669"/>
    <property type="project" value="RHEA"/>
</dbReference>
<feature type="region of interest" description="DNA-binding and helicase activity, interacts with RecC" evidence="15">
    <location>
        <begin position="1"/>
        <end position="970"/>
    </location>
</feature>
<keyword evidence="2 15" id="KW-0479">Metal-binding</keyword>
<dbReference type="PROSITE" id="PS51217">
    <property type="entry name" value="UVRD_HELICASE_CTER"/>
    <property type="match status" value="1"/>
</dbReference>
<proteinExistence type="inferred from homology"/>
<comment type="catalytic activity">
    <reaction evidence="13 15">
        <text>Couples ATP hydrolysis with the unwinding of duplex DNA by translocating in the 3'-5' direction.</text>
        <dbReference type="EC" id="5.6.2.4"/>
    </reaction>
</comment>
<keyword evidence="6 15" id="KW-0347">Helicase</keyword>
<keyword evidence="12 15" id="KW-0413">Isomerase</keyword>
<evidence type="ECO:0000256" key="10">
    <source>
        <dbReference type="ARBA" id="ARBA00023125"/>
    </source>
</evidence>
<evidence type="ECO:0000256" key="1">
    <source>
        <dbReference type="ARBA" id="ARBA00022722"/>
    </source>
</evidence>
<name>A0A2S7UXW7_9GAMM</name>
<keyword evidence="8 15" id="KW-0067">ATP-binding</keyword>
<dbReference type="RefSeq" id="WP_105052847.1">
    <property type="nucleotide sequence ID" value="NZ_BMYG01000006.1"/>
</dbReference>
<feature type="binding site" evidence="15">
    <location>
        <position position="1092"/>
    </location>
    <ligand>
        <name>Mg(2+)</name>
        <dbReference type="ChEBI" id="CHEBI:18420"/>
    </ligand>
</feature>
<evidence type="ECO:0000256" key="13">
    <source>
        <dbReference type="ARBA" id="ARBA00034617"/>
    </source>
</evidence>
<feature type="domain" description="UvrD-like helicase ATP-binding" evidence="18">
    <location>
        <begin position="1"/>
        <end position="522"/>
    </location>
</feature>
<dbReference type="InterPro" id="IPR038726">
    <property type="entry name" value="PDDEXK_AddAB-type"/>
</dbReference>
<evidence type="ECO:0000256" key="5">
    <source>
        <dbReference type="ARBA" id="ARBA00022801"/>
    </source>
</evidence>
<evidence type="ECO:0000256" key="15">
    <source>
        <dbReference type="HAMAP-Rule" id="MF_01485"/>
    </source>
</evidence>
<dbReference type="EC" id="3.1.11.5" evidence="15"/>
<dbReference type="PANTHER" id="PTHR11070">
    <property type="entry name" value="UVRD / RECB / PCRA DNA HELICASE FAMILY MEMBER"/>
    <property type="match status" value="1"/>
</dbReference>
<evidence type="ECO:0000256" key="2">
    <source>
        <dbReference type="ARBA" id="ARBA00022723"/>
    </source>
</evidence>
<dbReference type="GO" id="GO:0008854">
    <property type="term" value="F:exodeoxyribonuclease V activity"/>
    <property type="evidence" value="ECO:0007669"/>
    <property type="project" value="UniProtKB-EC"/>
</dbReference>
<evidence type="ECO:0000259" key="19">
    <source>
        <dbReference type="PROSITE" id="PS51217"/>
    </source>
</evidence>
<dbReference type="Proteomes" id="UP000239007">
    <property type="component" value="Unassembled WGS sequence"/>
</dbReference>
<keyword evidence="3 15" id="KW-0547">Nucleotide-binding</keyword>
<dbReference type="InterPro" id="IPR004586">
    <property type="entry name" value="RecB"/>
</dbReference>
<organism evidence="20 21">
    <name type="scientific">Psychrosphaera saromensis</name>
    <dbReference type="NCBI Taxonomy" id="716813"/>
    <lineage>
        <taxon>Bacteria</taxon>
        <taxon>Pseudomonadati</taxon>
        <taxon>Pseudomonadota</taxon>
        <taxon>Gammaproteobacteria</taxon>
        <taxon>Alteromonadales</taxon>
        <taxon>Pseudoalteromonadaceae</taxon>
        <taxon>Psychrosphaera</taxon>
    </lineage>
</organism>